<dbReference type="AlphaFoldDB" id="A0A498RAG0"/>
<evidence type="ECO:0000259" key="1">
    <source>
        <dbReference type="Pfam" id="PF01965"/>
    </source>
</evidence>
<reference evidence="2 3" key="1">
    <citation type="submission" date="2018-06" db="EMBL/GenBank/DDBJ databases">
        <authorList>
            <person name="Strepis N."/>
        </authorList>
    </citation>
    <scope>NUCLEOTIDE SEQUENCE [LARGE SCALE GENOMIC DNA]</scope>
    <source>
        <strain evidence="2">LUCI</strain>
    </source>
</reference>
<sequence length="212" mass="23523">MENIATGKSVYVLVFDGMADWEPAIALCEIRRRANLPVVTVGFSNEPITTMGGLKVLPDITLDELNPEKAMLVILPGGEMWQKKNPIYKKYFDGIQSLENLLIEFHRKGVPIGSLCGSTITMARAGLLKGVKHTSNGPGFLEQFVPDYAGKSDYVEVFAVRDGTIITAAGSGSVEFALKVIEILEIYPESQREEWYQDFRFGKGTFRVLSRI</sequence>
<dbReference type="PANTHER" id="PTHR48094">
    <property type="entry name" value="PROTEIN/NUCLEIC ACID DEGLYCASE DJ-1-RELATED"/>
    <property type="match status" value="1"/>
</dbReference>
<name>A0A498RAG0_9FIRM</name>
<gene>
    <name evidence="2" type="ORF">LUCI_3414</name>
</gene>
<dbReference type="OrthoDB" id="6003696at2"/>
<proteinExistence type="predicted"/>
<dbReference type="SUPFAM" id="SSF52317">
    <property type="entry name" value="Class I glutamine amidotransferase-like"/>
    <property type="match status" value="1"/>
</dbReference>
<dbReference type="Proteomes" id="UP000277811">
    <property type="component" value="Unassembled WGS sequence"/>
</dbReference>
<dbReference type="InterPro" id="IPR029062">
    <property type="entry name" value="Class_I_gatase-like"/>
</dbReference>
<dbReference type="GO" id="GO:0005737">
    <property type="term" value="C:cytoplasm"/>
    <property type="evidence" value="ECO:0007669"/>
    <property type="project" value="TreeGrafter"/>
</dbReference>
<dbReference type="PANTHER" id="PTHR48094:SF19">
    <property type="entry name" value="DJ-1_PFPI DOMAIN-CONTAINING PROTEIN"/>
    <property type="match status" value="1"/>
</dbReference>
<dbReference type="EMBL" id="UPPP01000083">
    <property type="protein sequence ID" value="VBB08149.1"/>
    <property type="molecule type" value="Genomic_DNA"/>
</dbReference>
<accession>A0A498RAG0</accession>
<keyword evidence="3" id="KW-1185">Reference proteome</keyword>
<dbReference type="Gene3D" id="3.40.50.880">
    <property type="match status" value="1"/>
</dbReference>
<organism evidence="2 3">
    <name type="scientific">Lucifera butyrica</name>
    <dbReference type="NCBI Taxonomy" id="1351585"/>
    <lineage>
        <taxon>Bacteria</taxon>
        <taxon>Bacillati</taxon>
        <taxon>Bacillota</taxon>
        <taxon>Negativicutes</taxon>
        <taxon>Veillonellales</taxon>
        <taxon>Veillonellaceae</taxon>
        <taxon>Lucifera</taxon>
    </lineage>
</organism>
<dbReference type="InterPro" id="IPR002818">
    <property type="entry name" value="DJ-1/PfpI"/>
</dbReference>
<evidence type="ECO:0000313" key="3">
    <source>
        <dbReference type="Proteomes" id="UP000277811"/>
    </source>
</evidence>
<feature type="domain" description="DJ-1/PfpI" evidence="1">
    <location>
        <begin position="8"/>
        <end position="182"/>
    </location>
</feature>
<dbReference type="Pfam" id="PF01965">
    <property type="entry name" value="DJ-1_PfpI"/>
    <property type="match status" value="1"/>
</dbReference>
<evidence type="ECO:0000313" key="2">
    <source>
        <dbReference type="EMBL" id="VBB08149.1"/>
    </source>
</evidence>
<dbReference type="InterPro" id="IPR050325">
    <property type="entry name" value="Prot/Nucl_acid_deglycase"/>
</dbReference>
<dbReference type="RefSeq" id="WP_122629051.1">
    <property type="nucleotide sequence ID" value="NZ_UPPP01000083.1"/>
</dbReference>
<protein>
    <submittedName>
        <fullName evidence="2">Dj-1/pfpi</fullName>
    </submittedName>
</protein>